<proteinExistence type="predicted"/>
<dbReference type="OrthoDB" id="1722345at2759"/>
<dbReference type="PROSITE" id="PS50297">
    <property type="entry name" value="ANK_REP_REGION"/>
    <property type="match status" value="1"/>
</dbReference>
<gene>
    <name evidence="4" type="ORF">EJ04DRAFT_525581</name>
</gene>
<dbReference type="InterPro" id="IPR002110">
    <property type="entry name" value="Ankyrin_rpt"/>
</dbReference>
<accession>A0A9P4QT07</accession>
<dbReference type="PANTHER" id="PTHR24189">
    <property type="entry name" value="MYOTROPHIN"/>
    <property type="match status" value="1"/>
</dbReference>
<dbReference type="Proteomes" id="UP000799444">
    <property type="component" value="Unassembled WGS sequence"/>
</dbReference>
<keyword evidence="1" id="KW-0677">Repeat</keyword>
<evidence type="ECO:0000313" key="5">
    <source>
        <dbReference type="Proteomes" id="UP000799444"/>
    </source>
</evidence>
<dbReference type="AlphaFoldDB" id="A0A9P4QT07"/>
<keyword evidence="5" id="KW-1185">Reference proteome</keyword>
<dbReference type="Gene3D" id="1.25.40.20">
    <property type="entry name" value="Ankyrin repeat-containing domain"/>
    <property type="match status" value="1"/>
</dbReference>
<name>A0A9P4QT07_9PLEO</name>
<dbReference type="Pfam" id="PF12796">
    <property type="entry name" value="Ank_2"/>
    <property type="match status" value="1"/>
</dbReference>
<protein>
    <submittedName>
        <fullName evidence="4">Ankyrin</fullName>
    </submittedName>
</protein>
<organism evidence="4 5">
    <name type="scientific">Polyplosphaeria fusca</name>
    <dbReference type="NCBI Taxonomy" id="682080"/>
    <lineage>
        <taxon>Eukaryota</taxon>
        <taxon>Fungi</taxon>
        <taxon>Dikarya</taxon>
        <taxon>Ascomycota</taxon>
        <taxon>Pezizomycotina</taxon>
        <taxon>Dothideomycetes</taxon>
        <taxon>Pleosporomycetidae</taxon>
        <taxon>Pleosporales</taxon>
        <taxon>Tetraplosphaeriaceae</taxon>
        <taxon>Polyplosphaeria</taxon>
    </lineage>
</organism>
<dbReference type="SUPFAM" id="SSF48403">
    <property type="entry name" value="Ankyrin repeat"/>
    <property type="match status" value="1"/>
</dbReference>
<dbReference type="SMART" id="SM00248">
    <property type="entry name" value="ANK"/>
    <property type="match status" value="4"/>
</dbReference>
<evidence type="ECO:0000256" key="1">
    <source>
        <dbReference type="ARBA" id="ARBA00022737"/>
    </source>
</evidence>
<sequence length="252" mass="27218">MIGHPNDENGPVFVAFQDACSNNDMKLVLNMVVNCDPTTLTWGMNAALVAGHLELAHQLLDLGTIWDCMTASHAIRSLDILKLLMKFGFNVNVPYMNGSVLLPAVIAHNDELYIRYLLDHGANPNLGALKNEQNPSRYALPVNNSGACLHAAAAHCSPDIFALLLSHGAILSNSIPLHSAAGAGRPELPPGSRIPMLEYLDGFGLDVNALDDGVFLGWHQRGTPLHYAVMWGNVEEAKWLIGKGADPDKRSV</sequence>
<dbReference type="PROSITE" id="PS50088">
    <property type="entry name" value="ANK_REPEAT"/>
    <property type="match status" value="1"/>
</dbReference>
<evidence type="ECO:0000256" key="2">
    <source>
        <dbReference type="ARBA" id="ARBA00023043"/>
    </source>
</evidence>
<reference evidence="4" key="1">
    <citation type="journal article" date="2020" name="Stud. Mycol.">
        <title>101 Dothideomycetes genomes: a test case for predicting lifestyles and emergence of pathogens.</title>
        <authorList>
            <person name="Haridas S."/>
            <person name="Albert R."/>
            <person name="Binder M."/>
            <person name="Bloem J."/>
            <person name="Labutti K."/>
            <person name="Salamov A."/>
            <person name="Andreopoulos B."/>
            <person name="Baker S."/>
            <person name="Barry K."/>
            <person name="Bills G."/>
            <person name="Bluhm B."/>
            <person name="Cannon C."/>
            <person name="Castanera R."/>
            <person name="Culley D."/>
            <person name="Daum C."/>
            <person name="Ezra D."/>
            <person name="Gonzalez J."/>
            <person name="Henrissat B."/>
            <person name="Kuo A."/>
            <person name="Liang C."/>
            <person name="Lipzen A."/>
            <person name="Lutzoni F."/>
            <person name="Magnuson J."/>
            <person name="Mondo S."/>
            <person name="Nolan M."/>
            <person name="Ohm R."/>
            <person name="Pangilinan J."/>
            <person name="Park H.-J."/>
            <person name="Ramirez L."/>
            <person name="Alfaro M."/>
            <person name="Sun H."/>
            <person name="Tritt A."/>
            <person name="Yoshinaga Y."/>
            <person name="Zwiers L.-H."/>
            <person name="Turgeon B."/>
            <person name="Goodwin S."/>
            <person name="Spatafora J."/>
            <person name="Crous P."/>
            <person name="Grigoriev I."/>
        </authorList>
    </citation>
    <scope>NUCLEOTIDE SEQUENCE</scope>
    <source>
        <strain evidence="4">CBS 125425</strain>
    </source>
</reference>
<dbReference type="EMBL" id="ML996182">
    <property type="protein sequence ID" value="KAF2732144.1"/>
    <property type="molecule type" value="Genomic_DNA"/>
</dbReference>
<evidence type="ECO:0000313" key="4">
    <source>
        <dbReference type="EMBL" id="KAF2732144.1"/>
    </source>
</evidence>
<keyword evidence="2 3" id="KW-0040">ANK repeat</keyword>
<dbReference type="InterPro" id="IPR036770">
    <property type="entry name" value="Ankyrin_rpt-contain_sf"/>
</dbReference>
<dbReference type="InterPro" id="IPR050745">
    <property type="entry name" value="Multifunctional_regulatory"/>
</dbReference>
<comment type="caution">
    <text evidence="4">The sequence shown here is derived from an EMBL/GenBank/DDBJ whole genome shotgun (WGS) entry which is preliminary data.</text>
</comment>
<evidence type="ECO:0000256" key="3">
    <source>
        <dbReference type="PROSITE-ProRule" id="PRU00023"/>
    </source>
</evidence>
<feature type="repeat" description="ANK" evidence="3">
    <location>
        <begin position="220"/>
        <end position="252"/>
    </location>
</feature>